<dbReference type="PANTHER" id="PTHR43289">
    <property type="entry name" value="MITOGEN-ACTIVATED PROTEIN KINASE KINASE KINASE 20-RELATED"/>
    <property type="match status" value="1"/>
</dbReference>
<dbReference type="InterPro" id="IPR008271">
    <property type="entry name" value="Ser/Thr_kinase_AS"/>
</dbReference>
<evidence type="ECO:0000256" key="2">
    <source>
        <dbReference type="ARBA" id="ARBA00022741"/>
    </source>
</evidence>
<keyword evidence="3 7" id="KW-0418">Kinase</keyword>
<dbReference type="Pfam" id="PF03781">
    <property type="entry name" value="FGE-sulfatase"/>
    <property type="match status" value="1"/>
</dbReference>
<dbReference type="SMART" id="SM00220">
    <property type="entry name" value="S_TKc"/>
    <property type="match status" value="1"/>
</dbReference>
<feature type="domain" description="Protein kinase" evidence="6">
    <location>
        <begin position="22"/>
        <end position="310"/>
    </location>
</feature>
<dbReference type="RefSeq" id="WP_092211488.1">
    <property type="nucleotide sequence ID" value="NZ_FMUX01000011.1"/>
</dbReference>
<dbReference type="CDD" id="cd14014">
    <property type="entry name" value="STKc_PknB_like"/>
    <property type="match status" value="1"/>
</dbReference>
<keyword evidence="5" id="KW-0472">Membrane</keyword>
<dbReference type="InterPro" id="IPR000719">
    <property type="entry name" value="Prot_kinase_dom"/>
</dbReference>
<dbReference type="Proteomes" id="UP000198870">
    <property type="component" value="Unassembled WGS sequence"/>
</dbReference>
<dbReference type="PROSITE" id="PS50011">
    <property type="entry name" value="PROTEIN_KINASE_DOM"/>
    <property type="match status" value="1"/>
</dbReference>
<dbReference type="AlphaFoldDB" id="A0A1G5GQ70"/>
<dbReference type="STRING" id="419481.SAMN05216233_11112"/>
<dbReference type="InterPro" id="IPR016187">
    <property type="entry name" value="CTDL_fold"/>
</dbReference>
<accession>A0A1G5GQ70</accession>
<dbReference type="InterPro" id="IPR005532">
    <property type="entry name" value="SUMF_dom"/>
</dbReference>
<evidence type="ECO:0000256" key="4">
    <source>
        <dbReference type="ARBA" id="ARBA00022840"/>
    </source>
</evidence>
<dbReference type="Gene3D" id="1.10.510.10">
    <property type="entry name" value="Transferase(Phosphotransferase) domain 1"/>
    <property type="match status" value="1"/>
</dbReference>
<dbReference type="EMBL" id="FMUX01000011">
    <property type="protein sequence ID" value="SCY52818.1"/>
    <property type="molecule type" value="Genomic_DNA"/>
</dbReference>
<protein>
    <submittedName>
        <fullName evidence="7">Serine/threonine protein kinase</fullName>
    </submittedName>
</protein>
<feature type="transmembrane region" description="Helical" evidence="5">
    <location>
        <begin position="309"/>
        <end position="329"/>
    </location>
</feature>
<evidence type="ECO:0000259" key="6">
    <source>
        <dbReference type="PROSITE" id="PS50011"/>
    </source>
</evidence>
<dbReference type="GO" id="GO:0004674">
    <property type="term" value="F:protein serine/threonine kinase activity"/>
    <property type="evidence" value="ECO:0007669"/>
    <property type="project" value="UniProtKB-KW"/>
</dbReference>
<proteinExistence type="predicted"/>
<keyword evidence="2" id="KW-0547">Nucleotide-binding</keyword>
<dbReference type="SUPFAM" id="SSF56436">
    <property type="entry name" value="C-type lectin-like"/>
    <property type="match status" value="1"/>
</dbReference>
<keyword evidence="4" id="KW-0067">ATP-binding</keyword>
<dbReference type="PANTHER" id="PTHR43289:SF34">
    <property type="entry name" value="SERINE_THREONINE-PROTEIN KINASE YBDM-RELATED"/>
    <property type="match status" value="1"/>
</dbReference>
<keyword evidence="7" id="KW-0723">Serine/threonine-protein kinase</keyword>
<dbReference type="Gene3D" id="3.90.1580.10">
    <property type="entry name" value="paralog of FGE (formylglycine-generating enzyme)"/>
    <property type="match status" value="1"/>
</dbReference>
<evidence type="ECO:0000313" key="7">
    <source>
        <dbReference type="EMBL" id="SCY52818.1"/>
    </source>
</evidence>
<dbReference type="Pfam" id="PF00069">
    <property type="entry name" value="Pkinase"/>
    <property type="match status" value="1"/>
</dbReference>
<sequence>MEHTPPPGTHNLPLGTVIHDKWIVLEFIAKGGMGEVYRAHQANLKRDVAIKVISQEWLHSFQGDDEERETALKRFRREVEAMASIRHPYVVQVYDHGIYTPPDGSDALEFIAMEFVPGATLRDTMPESGFDPEDDLAARWIRRTFLPLLEGVEAMHAGGIVHRDLKPENILMDGTKPKISDFGLARSGKWQGLTHTMDMLGTLQYMSPEHMADFRQTTHQSDVYALGKILFEAMAGPDALRPLTFKQARLSSPESPFFIALDRVIASTTAEAPEERPASVAHMSRQLTEALPLAGAPSTANAKKTRHPLYAWAILFLLSALCLILLWHFSGPDLDDQPDGIPAEMAGPSGEPPAGQPLLAENNTTMFRVTVPPSQNGGKTIAPFYMSETQVTNLQFISFLNQQPRARVTVTNNRVLGDGILWMVINQGSGHTPPGGVNHQAPIAYENGQFVLISGDSAACPVVNVSGHAARAYATFYDKTLPTRAQWDAAASGAPSNPEEPAPERFPFPFPVLVFEPNTFGLRGIDTSVMTEWILSERDPSETGPPLARPGMYPEATLQDTFPNVGFRLVTPPPQRQDQG</sequence>
<gene>
    <name evidence="7" type="ORF">SAMN05216233_11112</name>
</gene>
<dbReference type="PROSITE" id="PS00108">
    <property type="entry name" value="PROTEIN_KINASE_ST"/>
    <property type="match status" value="1"/>
</dbReference>
<keyword evidence="1" id="KW-0808">Transferase</keyword>
<evidence type="ECO:0000256" key="5">
    <source>
        <dbReference type="SAM" id="Phobius"/>
    </source>
</evidence>
<dbReference type="InterPro" id="IPR042095">
    <property type="entry name" value="SUMF_sf"/>
</dbReference>
<evidence type="ECO:0000256" key="3">
    <source>
        <dbReference type="ARBA" id="ARBA00022777"/>
    </source>
</evidence>
<dbReference type="GO" id="GO:0005524">
    <property type="term" value="F:ATP binding"/>
    <property type="evidence" value="ECO:0007669"/>
    <property type="project" value="UniProtKB-KW"/>
</dbReference>
<dbReference type="Gene3D" id="3.30.200.20">
    <property type="entry name" value="Phosphorylase Kinase, domain 1"/>
    <property type="match status" value="1"/>
</dbReference>
<evidence type="ECO:0000256" key="1">
    <source>
        <dbReference type="ARBA" id="ARBA00022679"/>
    </source>
</evidence>
<keyword evidence="5" id="KW-0812">Transmembrane</keyword>
<keyword evidence="8" id="KW-1185">Reference proteome</keyword>
<dbReference type="InterPro" id="IPR011009">
    <property type="entry name" value="Kinase-like_dom_sf"/>
</dbReference>
<organism evidence="7 8">
    <name type="scientific">Desulfoluna spongiiphila</name>
    <dbReference type="NCBI Taxonomy" id="419481"/>
    <lineage>
        <taxon>Bacteria</taxon>
        <taxon>Pseudomonadati</taxon>
        <taxon>Thermodesulfobacteriota</taxon>
        <taxon>Desulfobacteria</taxon>
        <taxon>Desulfobacterales</taxon>
        <taxon>Desulfolunaceae</taxon>
        <taxon>Desulfoluna</taxon>
    </lineage>
</organism>
<reference evidence="7 8" key="1">
    <citation type="submission" date="2016-10" db="EMBL/GenBank/DDBJ databases">
        <authorList>
            <person name="de Groot N.N."/>
        </authorList>
    </citation>
    <scope>NUCLEOTIDE SEQUENCE [LARGE SCALE GENOMIC DNA]</scope>
    <source>
        <strain evidence="7 8">AA1</strain>
    </source>
</reference>
<dbReference type="SUPFAM" id="SSF56112">
    <property type="entry name" value="Protein kinase-like (PK-like)"/>
    <property type="match status" value="1"/>
</dbReference>
<dbReference type="OrthoDB" id="9801841at2"/>
<evidence type="ECO:0000313" key="8">
    <source>
        <dbReference type="Proteomes" id="UP000198870"/>
    </source>
</evidence>
<name>A0A1G5GQ70_9BACT</name>
<keyword evidence="5" id="KW-1133">Transmembrane helix</keyword>